<dbReference type="OrthoDB" id="5476657at2"/>
<accession>A0A3S2UWJ0</accession>
<comment type="caution">
    <text evidence="6">The sequence shown here is derived from an EMBL/GenBank/DDBJ whole genome shotgun (WGS) entry which is preliminary data.</text>
</comment>
<feature type="chain" id="PRO_5018570511" evidence="4">
    <location>
        <begin position="32"/>
        <end position="929"/>
    </location>
</feature>
<dbReference type="NCBIfam" id="TIGR01782">
    <property type="entry name" value="TonB-Xanth-Caul"/>
    <property type="match status" value="1"/>
</dbReference>
<comment type="subcellular location">
    <subcellularLocation>
        <location evidence="1">Cell outer membrane</location>
    </subcellularLocation>
</comment>
<dbReference type="PANTHER" id="PTHR40980">
    <property type="entry name" value="PLUG DOMAIN-CONTAINING PROTEIN"/>
    <property type="match status" value="1"/>
</dbReference>
<evidence type="ECO:0000256" key="1">
    <source>
        <dbReference type="ARBA" id="ARBA00004442"/>
    </source>
</evidence>
<feature type="domain" description="TonB-dependent receptor plug" evidence="5">
    <location>
        <begin position="60"/>
        <end position="161"/>
    </location>
</feature>
<dbReference type="CDD" id="cd01347">
    <property type="entry name" value="ligand_gated_channel"/>
    <property type="match status" value="1"/>
</dbReference>
<evidence type="ECO:0000256" key="3">
    <source>
        <dbReference type="ARBA" id="ARBA00023237"/>
    </source>
</evidence>
<dbReference type="InterPro" id="IPR012910">
    <property type="entry name" value="Plug_dom"/>
</dbReference>
<dbReference type="RefSeq" id="WP_127706022.1">
    <property type="nucleotide sequence ID" value="NZ_SACO01000002.1"/>
</dbReference>
<organism evidence="6 7">
    <name type="scientific">Novosphingobium umbonatum</name>
    <dbReference type="NCBI Taxonomy" id="1908524"/>
    <lineage>
        <taxon>Bacteria</taxon>
        <taxon>Pseudomonadati</taxon>
        <taxon>Pseudomonadota</taxon>
        <taxon>Alphaproteobacteria</taxon>
        <taxon>Sphingomonadales</taxon>
        <taxon>Sphingomonadaceae</taxon>
        <taxon>Novosphingobium</taxon>
    </lineage>
</organism>
<keyword evidence="3" id="KW-0998">Cell outer membrane</keyword>
<dbReference type="GO" id="GO:0009279">
    <property type="term" value="C:cell outer membrane"/>
    <property type="evidence" value="ECO:0007669"/>
    <property type="project" value="UniProtKB-SubCell"/>
</dbReference>
<sequence>MSNRNLRVERLCASATAIALTAFVLPAVAMAQQAAPAAAADQAIVVTGIRASLDASAAIKRRNPVIVESISAEDIGKLPDVSIADSLARLPGVTAQRLEGRDQRLSIRGLGPDFGTTLLNGREQVTVGDNRGVEYDQYPSEFFKNVVVYKAANPSLVAAGISGTVDLRMLRPLAQNKRVMAVQLRGQMNGISALNPDSTNKGFRASAAYVDKFDNDTWGIAIGISAAHAPSQNERYNAWGFPNDSAAGGAMLLGGAKPYVQSNMLKRYGGVVTVEWQPSDKFHSTFDLLYSKFKETQHLRGIEFPLAAAWGSGATLQPGYTTSNGMVTSGTFTGVHAVQRNDLNERDANNLSLGWNGVLTLDHDMHLTLDASYSHAKRTDFLLETYTGTGYNSAGASDTVKISANPNGTYSIVPTLDYASTTQFGITDPRGWGYNGTSAVVQAGFLNRPSFKDDLASLRASLDGKFAGNNVVSGWEVGANFSRRKKTSAFKSYFLCPKGGTGSNCTVASGSTTFTSIPSAAVIGSVPLAYLGVPKMLALDPMYLYNNALTSSYDNRPVSLVRDNSVTENVLTGYAMLKLDGEVSGKKVTGALGVQVVHTDQSSDGSISNFSNGVVSIVPATGGAKFTNVLPSFNLSVEVARNSFIKLAASQTMVRPRMDQERVNQEYSTNPTYLSASAADVAAGKTYFSGTGGNPRLRPYQSTNFDISGEHYFRKGGYVSVAAYYKKLTDYIDPSQSFVYDFASAAKGVTGIGTTLGLVSAPANAGSGNLKGAEGTVQLPFGLFAPALDGFGVYGSLSYTDSTIRLASNPGKAITLPGLSDWVQNAAVYYEKSGFQARLSYRFRSTFLAEVSGLSANPTYRQAKSEGIVDAQIGYEFQPGSKLAGLAVMFQAKNLTDRPFITYQNYDPRQVIDYQRYGRDYYLSLSYKF</sequence>
<reference evidence="6 7" key="1">
    <citation type="submission" date="2019-01" db="EMBL/GenBank/DDBJ databases">
        <authorList>
            <person name="Chen W.-M."/>
        </authorList>
    </citation>
    <scope>NUCLEOTIDE SEQUENCE [LARGE SCALE GENOMIC DNA]</scope>
    <source>
        <strain evidence="6 7">FSY-9</strain>
    </source>
</reference>
<dbReference type="AlphaFoldDB" id="A0A3S2UWJ0"/>
<keyword evidence="2" id="KW-0472">Membrane</keyword>
<feature type="signal peptide" evidence="4">
    <location>
        <begin position="1"/>
        <end position="31"/>
    </location>
</feature>
<keyword evidence="4" id="KW-0732">Signal</keyword>
<dbReference type="PANTHER" id="PTHR40980:SF3">
    <property type="entry name" value="TONB-DEPENDENT RECEPTOR-LIKE BETA-BARREL DOMAIN-CONTAINING PROTEIN"/>
    <property type="match status" value="1"/>
</dbReference>
<dbReference type="InterPro" id="IPR010104">
    <property type="entry name" value="TonB_rcpt_bac"/>
</dbReference>
<name>A0A3S2UWJ0_9SPHN</name>
<protein>
    <submittedName>
        <fullName evidence="6">TonB-dependent receptor</fullName>
    </submittedName>
</protein>
<evidence type="ECO:0000256" key="4">
    <source>
        <dbReference type="SAM" id="SignalP"/>
    </source>
</evidence>
<dbReference type="Gene3D" id="2.170.130.10">
    <property type="entry name" value="TonB-dependent receptor, plug domain"/>
    <property type="match status" value="1"/>
</dbReference>
<proteinExistence type="predicted"/>
<dbReference type="Gene3D" id="2.40.170.20">
    <property type="entry name" value="TonB-dependent receptor, beta-barrel domain"/>
    <property type="match status" value="1"/>
</dbReference>
<keyword evidence="6" id="KW-0675">Receptor</keyword>
<evidence type="ECO:0000259" key="5">
    <source>
        <dbReference type="Pfam" id="PF07715"/>
    </source>
</evidence>
<dbReference type="Pfam" id="PF07715">
    <property type="entry name" value="Plug"/>
    <property type="match status" value="1"/>
</dbReference>
<evidence type="ECO:0000256" key="2">
    <source>
        <dbReference type="ARBA" id="ARBA00023136"/>
    </source>
</evidence>
<evidence type="ECO:0000313" key="7">
    <source>
        <dbReference type="Proteomes" id="UP000282837"/>
    </source>
</evidence>
<dbReference type="InterPro" id="IPR037066">
    <property type="entry name" value="Plug_dom_sf"/>
</dbReference>
<dbReference type="SUPFAM" id="SSF56935">
    <property type="entry name" value="Porins"/>
    <property type="match status" value="1"/>
</dbReference>
<dbReference type="InterPro" id="IPR036942">
    <property type="entry name" value="Beta-barrel_TonB_sf"/>
</dbReference>
<dbReference type="Proteomes" id="UP000282837">
    <property type="component" value="Unassembled WGS sequence"/>
</dbReference>
<dbReference type="EMBL" id="SACO01000002">
    <property type="protein sequence ID" value="RVU06906.1"/>
    <property type="molecule type" value="Genomic_DNA"/>
</dbReference>
<gene>
    <name evidence="6" type="ORF">EOE18_02795</name>
</gene>
<keyword evidence="7" id="KW-1185">Reference proteome</keyword>
<evidence type="ECO:0000313" key="6">
    <source>
        <dbReference type="EMBL" id="RVU06906.1"/>
    </source>
</evidence>